<sequence>MAPPPSARAPAWGTSPSSPPDPPAAVRPRPTDPTAPASPTPAATPPTTSSRGPPPPAASARRVFLGLKKNTGGFCLDYKSLEKVIGEESLVILWFPEHLLK</sequence>
<evidence type="ECO:0000256" key="1">
    <source>
        <dbReference type="SAM" id="MobiDB-lite"/>
    </source>
</evidence>
<reference evidence="2" key="1">
    <citation type="submission" date="2014-09" db="EMBL/GenBank/DDBJ databases">
        <authorList>
            <person name="Magalhaes I.L.F."/>
            <person name="Oliveira U."/>
            <person name="Santos F.R."/>
            <person name="Vidigal T.H.D.A."/>
            <person name="Brescovit A.D."/>
            <person name="Santos A.J."/>
        </authorList>
    </citation>
    <scope>NUCLEOTIDE SEQUENCE</scope>
    <source>
        <tissue evidence="2">Shoot tissue taken approximately 20 cm above the soil surface</tissue>
    </source>
</reference>
<proteinExistence type="predicted"/>
<dbReference type="EMBL" id="GBRH01208693">
    <property type="protein sequence ID" value="JAD89202.1"/>
    <property type="molecule type" value="Transcribed_RNA"/>
</dbReference>
<reference evidence="2" key="2">
    <citation type="journal article" date="2015" name="Data Brief">
        <title>Shoot transcriptome of the giant reed, Arundo donax.</title>
        <authorList>
            <person name="Barrero R.A."/>
            <person name="Guerrero F.D."/>
            <person name="Moolhuijzen P."/>
            <person name="Goolsby J.A."/>
            <person name="Tidwell J."/>
            <person name="Bellgard S.E."/>
            <person name="Bellgard M.I."/>
        </authorList>
    </citation>
    <scope>NUCLEOTIDE SEQUENCE</scope>
    <source>
        <tissue evidence="2">Shoot tissue taken approximately 20 cm above the soil surface</tissue>
    </source>
</reference>
<evidence type="ECO:0000313" key="2">
    <source>
        <dbReference type="EMBL" id="JAD89202.1"/>
    </source>
</evidence>
<name>A0A0A9DZP0_ARUDO</name>
<accession>A0A0A9DZP0</accession>
<feature type="region of interest" description="Disordered" evidence="1">
    <location>
        <begin position="1"/>
        <end position="60"/>
    </location>
</feature>
<feature type="compositionally biased region" description="Pro residues" evidence="1">
    <location>
        <begin position="17"/>
        <end position="44"/>
    </location>
</feature>
<organism evidence="2">
    <name type="scientific">Arundo donax</name>
    <name type="common">Giant reed</name>
    <name type="synonym">Donax arundinaceus</name>
    <dbReference type="NCBI Taxonomy" id="35708"/>
    <lineage>
        <taxon>Eukaryota</taxon>
        <taxon>Viridiplantae</taxon>
        <taxon>Streptophyta</taxon>
        <taxon>Embryophyta</taxon>
        <taxon>Tracheophyta</taxon>
        <taxon>Spermatophyta</taxon>
        <taxon>Magnoliopsida</taxon>
        <taxon>Liliopsida</taxon>
        <taxon>Poales</taxon>
        <taxon>Poaceae</taxon>
        <taxon>PACMAD clade</taxon>
        <taxon>Arundinoideae</taxon>
        <taxon>Arundineae</taxon>
        <taxon>Arundo</taxon>
    </lineage>
</organism>
<dbReference type="AlphaFoldDB" id="A0A0A9DZP0"/>
<protein>
    <submittedName>
        <fullName evidence="2">Uncharacterized protein</fullName>
    </submittedName>
</protein>